<feature type="coiled-coil region" evidence="5">
    <location>
        <begin position="449"/>
        <end position="484"/>
    </location>
</feature>
<evidence type="ECO:0000256" key="5">
    <source>
        <dbReference type="SAM" id="Coils"/>
    </source>
</evidence>
<dbReference type="PANTHER" id="PTHR43776">
    <property type="entry name" value="TRANSPORT ATP-BINDING PROTEIN"/>
    <property type="match status" value="1"/>
</dbReference>
<dbReference type="RefSeq" id="WP_129720528.1">
    <property type="nucleotide sequence ID" value="NZ_LR214986.1"/>
</dbReference>
<sequence length="816" mass="96514">MDNKKTILEVINLKKFFVNKNHINKAVDDVSFDLKEGEIVGLIGESGSGKTTIGRSLLRLYDDYNGFVRLDGKLISGKRISRKTRKFMRKNIQMIFQDPMAALNGQNTIFSILNEPLQVNGIIKSKVKEINKNWKSVKDHFYYTFLETALKFKLQNLKISNSLNRPFNDKWNKILCNVNFDLDEQSSYDDKFNSFFSYLEEKNKNNSTIINDLYTNTDDLIKLYEQYKLKLEKGEIDFDEIEYDKALEKYNEIKKLTKRTEEYYQAKSNRKKSFNSLICNISNWFEVFKSSKNSIKNVISELKNEAKLNRNEAYSSPYLDIYSYKLKLYLLNKKVKNLFNAHKRKLYYLNFDEIQRLIRELEVLSVSVFENDLNIEMKSFNSIKEYKAEIIKIIDLKFDFDFRPYINESLSRSNEFKNLFKFEFKNFIKSIKLEFSLFNKKPIDHSNELKKAENELNKAREVHKSEVKKYVNELEVRIHNLNDQINYELAISSELNDLAKINNDLFNKITKKFINHYQSTKIDVLKAKIQQLKQQKAENYKKINKYEQQLKQAQVDLKIYQTSIKDKLNTIASFDIETKYLNKDLNNTYILLGNSKLDKWLRKKPWYFQMLLDFILNPFKLWRIKKLFVKSTIYKSLEDVGLLKQFAYRYPHEFSGGQRQRIVIARALITQPKVIVADEPIASLDISIQAQVVNLLKDLCEQKNIGMIFIAHDLSMIEYIADRVQIMHLGKVVESGDTIQIYKNPLHPYTINLFKAIPKISNANEKFKDVKFELEYMKDQQYPNIPNVYAVSSEKNHFIYATAKQFNKWVNKEDDK</sequence>
<feature type="domain" description="ABC transporter" evidence="6">
    <location>
        <begin position="8"/>
        <end position="754"/>
    </location>
</feature>
<dbReference type="SMART" id="SM00382">
    <property type="entry name" value="AAA"/>
    <property type="match status" value="1"/>
</dbReference>
<dbReference type="PROSITE" id="PS00211">
    <property type="entry name" value="ABC_TRANSPORTER_1"/>
    <property type="match status" value="1"/>
</dbReference>
<evidence type="ECO:0000259" key="6">
    <source>
        <dbReference type="PROSITE" id="PS50893"/>
    </source>
</evidence>
<dbReference type="EC" id="3.6.3.-" evidence="7"/>
<protein>
    <submittedName>
        <fullName evidence="7">ABC transporter ATP-binding protein</fullName>
        <ecNumber evidence="7">3.6.3.-</ecNumber>
    </submittedName>
</protein>
<dbReference type="PROSITE" id="PS50893">
    <property type="entry name" value="ABC_TRANSPORTER_2"/>
    <property type="match status" value="1"/>
</dbReference>
<proteinExistence type="inferred from homology"/>
<keyword evidence="5" id="KW-0175">Coiled coil</keyword>
<keyword evidence="7" id="KW-0378">Hydrolase</keyword>
<dbReference type="GO" id="GO:0055085">
    <property type="term" value="P:transmembrane transport"/>
    <property type="evidence" value="ECO:0007669"/>
    <property type="project" value="UniProtKB-ARBA"/>
</dbReference>
<dbReference type="GO" id="GO:0005524">
    <property type="term" value="F:ATP binding"/>
    <property type="evidence" value="ECO:0007669"/>
    <property type="project" value="UniProtKB-KW"/>
</dbReference>
<evidence type="ECO:0000256" key="3">
    <source>
        <dbReference type="ARBA" id="ARBA00022741"/>
    </source>
</evidence>
<organism evidence="7 8">
    <name type="scientific">Mycoplasmopsis cynos</name>
    <dbReference type="NCBI Taxonomy" id="171284"/>
    <lineage>
        <taxon>Bacteria</taxon>
        <taxon>Bacillati</taxon>
        <taxon>Mycoplasmatota</taxon>
        <taxon>Mycoplasmoidales</taxon>
        <taxon>Metamycoplasmataceae</taxon>
        <taxon>Mycoplasmopsis</taxon>
    </lineage>
</organism>
<dbReference type="InterPro" id="IPR027417">
    <property type="entry name" value="P-loop_NTPase"/>
</dbReference>
<dbReference type="SUPFAM" id="SSF52540">
    <property type="entry name" value="P-loop containing nucleoside triphosphate hydrolases"/>
    <property type="match status" value="1"/>
</dbReference>
<gene>
    <name evidence="7" type="primary">gsiA_1</name>
    <name evidence="7" type="ORF">NCTC10142_00368</name>
</gene>
<dbReference type="Pfam" id="PF00005">
    <property type="entry name" value="ABC_tran"/>
    <property type="match status" value="2"/>
</dbReference>
<dbReference type="AlphaFoldDB" id="A0A449AHZ1"/>
<accession>A0A449AHZ1</accession>
<keyword evidence="7" id="KW-0614">Plasmid</keyword>
<geneLocation type="plasmid" evidence="7 8">
    <name>13</name>
</geneLocation>
<evidence type="ECO:0000256" key="4">
    <source>
        <dbReference type="ARBA" id="ARBA00022840"/>
    </source>
</evidence>
<dbReference type="EMBL" id="LR214986">
    <property type="protein sequence ID" value="VEU64613.1"/>
    <property type="molecule type" value="Genomic_DNA"/>
</dbReference>
<feature type="coiled-coil region" evidence="5">
    <location>
        <begin position="522"/>
        <end position="563"/>
    </location>
</feature>
<comment type="similarity">
    <text evidence="1">Belongs to the ABC transporter superfamily.</text>
</comment>
<dbReference type="GO" id="GO:0015833">
    <property type="term" value="P:peptide transport"/>
    <property type="evidence" value="ECO:0007669"/>
    <property type="project" value="InterPro"/>
</dbReference>
<dbReference type="InterPro" id="IPR013563">
    <property type="entry name" value="Oligopep_ABC_C"/>
</dbReference>
<keyword evidence="2" id="KW-0813">Transport</keyword>
<keyword evidence="4 7" id="KW-0067">ATP-binding</keyword>
<dbReference type="InterPro" id="IPR050319">
    <property type="entry name" value="ABC_transp_ATP-bind"/>
</dbReference>
<dbReference type="Pfam" id="PF08352">
    <property type="entry name" value="oligo_HPY"/>
    <property type="match status" value="1"/>
</dbReference>
<evidence type="ECO:0000256" key="1">
    <source>
        <dbReference type="ARBA" id="ARBA00005417"/>
    </source>
</evidence>
<dbReference type="PANTHER" id="PTHR43776:SF7">
    <property type="entry name" value="D,D-DIPEPTIDE TRANSPORT ATP-BINDING PROTEIN DDPF-RELATED"/>
    <property type="match status" value="1"/>
</dbReference>
<name>A0A449AHZ1_9BACT</name>
<keyword evidence="3" id="KW-0547">Nucleotide-binding</keyword>
<dbReference type="Gene3D" id="3.40.50.300">
    <property type="entry name" value="P-loop containing nucleotide triphosphate hydrolases"/>
    <property type="match status" value="2"/>
</dbReference>
<dbReference type="InterPro" id="IPR003593">
    <property type="entry name" value="AAA+_ATPase"/>
</dbReference>
<evidence type="ECO:0000313" key="7">
    <source>
        <dbReference type="EMBL" id="VEU64613.1"/>
    </source>
</evidence>
<dbReference type="InterPro" id="IPR017871">
    <property type="entry name" value="ABC_transporter-like_CS"/>
</dbReference>
<evidence type="ECO:0000256" key="2">
    <source>
        <dbReference type="ARBA" id="ARBA00022448"/>
    </source>
</evidence>
<dbReference type="GO" id="GO:0016887">
    <property type="term" value="F:ATP hydrolysis activity"/>
    <property type="evidence" value="ECO:0007669"/>
    <property type="project" value="InterPro"/>
</dbReference>
<evidence type="ECO:0000313" key="8">
    <source>
        <dbReference type="Proteomes" id="UP000289506"/>
    </source>
</evidence>
<dbReference type="Proteomes" id="UP000289506">
    <property type="component" value="Plasmid 13"/>
</dbReference>
<dbReference type="InterPro" id="IPR003439">
    <property type="entry name" value="ABC_transporter-like_ATP-bd"/>
</dbReference>
<reference evidence="7 8" key="1">
    <citation type="submission" date="2019-01" db="EMBL/GenBank/DDBJ databases">
        <authorList>
            <consortium name="Pathogen Informatics"/>
        </authorList>
    </citation>
    <scope>NUCLEOTIDE SEQUENCE [LARGE SCALE GENOMIC DNA]</scope>
    <source>
        <strain evidence="7 8">NCTC10142</strain>
        <plasmid evidence="8">13</plasmid>
    </source>
</reference>